<dbReference type="GO" id="GO:0004222">
    <property type="term" value="F:metalloendopeptidase activity"/>
    <property type="evidence" value="ECO:0007669"/>
    <property type="project" value="InterPro"/>
</dbReference>
<gene>
    <name evidence="10" type="ORF">SAMN04487884_11549</name>
</gene>
<dbReference type="SUPFAM" id="SSF55486">
    <property type="entry name" value="Metalloproteases ('zincins'), catalytic domain"/>
    <property type="match status" value="1"/>
</dbReference>
<evidence type="ECO:0000256" key="4">
    <source>
        <dbReference type="ARBA" id="ARBA00022723"/>
    </source>
</evidence>
<dbReference type="EMBL" id="FOGJ01000015">
    <property type="protein sequence ID" value="SER97923.1"/>
    <property type="molecule type" value="Genomic_DNA"/>
</dbReference>
<keyword evidence="4" id="KW-0479">Metal-binding</keyword>
<evidence type="ECO:0000256" key="1">
    <source>
        <dbReference type="ARBA" id="ARBA00001947"/>
    </source>
</evidence>
<dbReference type="Pfam" id="PF01431">
    <property type="entry name" value="Peptidase_M13"/>
    <property type="match status" value="1"/>
</dbReference>
<dbReference type="GO" id="GO:0016485">
    <property type="term" value="P:protein processing"/>
    <property type="evidence" value="ECO:0007669"/>
    <property type="project" value="TreeGrafter"/>
</dbReference>
<evidence type="ECO:0000256" key="2">
    <source>
        <dbReference type="ARBA" id="ARBA00007357"/>
    </source>
</evidence>
<dbReference type="Proteomes" id="UP000182584">
    <property type="component" value="Unassembled WGS sequence"/>
</dbReference>
<dbReference type="PANTHER" id="PTHR11733:SF167">
    <property type="entry name" value="FI17812P1-RELATED"/>
    <property type="match status" value="1"/>
</dbReference>
<evidence type="ECO:0000256" key="5">
    <source>
        <dbReference type="ARBA" id="ARBA00022801"/>
    </source>
</evidence>
<dbReference type="InterPro" id="IPR042089">
    <property type="entry name" value="Peptidase_M13_dom_2"/>
</dbReference>
<dbReference type="InterPro" id="IPR018497">
    <property type="entry name" value="Peptidase_M13_C"/>
</dbReference>
<feature type="domain" description="Peptidase M13 N-terminal" evidence="9">
    <location>
        <begin position="9"/>
        <end position="388"/>
    </location>
</feature>
<dbReference type="Gene3D" id="3.40.390.10">
    <property type="entry name" value="Collagenase (Catalytic Domain)"/>
    <property type="match status" value="1"/>
</dbReference>
<keyword evidence="7" id="KW-0482">Metalloprotease</keyword>
<dbReference type="Pfam" id="PF05649">
    <property type="entry name" value="Peptidase_M13_N"/>
    <property type="match status" value="1"/>
</dbReference>
<dbReference type="RefSeq" id="WP_074756631.1">
    <property type="nucleotide sequence ID" value="NZ_FOGJ01000015.1"/>
</dbReference>
<dbReference type="GO" id="GO:0046872">
    <property type="term" value="F:metal ion binding"/>
    <property type="evidence" value="ECO:0007669"/>
    <property type="project" value="UniProtKB-KW"/>
</dbReference>
<comment type="similarity">
    <text evidence="2">Belongs to the peptidase M13 family.</text>
</comment>
<dbReference type="PANTHER" id="PTHR11733">
    <property type="entry name" value="ZINC METALLOPROTEASE FAMILY M13 NEPRILYSIN-RELATED"/>
    <property type="match status" value="1"/>
</dbReference>
<evidence type="ECO:0000256" key="6">
    <source>
        <dbReference type="ARBA" id="ARBA00022833"/>
    </source>
</evidence>
<reference evidence="10 11" key="1">
    <citation type="submission" date="2016-10" db="EMBL/GenBank/DDBJ databases">
        <authorList>
            <person name="de Groot N.N."/>
        </authorList>
    </citation>
    <scope>NUCLEOTIDE SEQUENCE [LARGE SCALE GENOMIC DNA]</scope>
    <source>
        <strain evidence="10 11">AR40</strain>
    </source>
</reference>
<keyword evidence="6" id="KW-0862">Zinc</keyword>
<name>A0A1H9TMT1_BUTFI</name>
<dbReference type="PROSITE" id="PS51885">
    <property type="entry name" value="NEPRILYSIN"/>
    <property type="match status" value="1"/>
</dbReference>
<proteinExistence type="inferred from homology"/>
<dbReference type="GO" id="GO:0005886">
    <property type="term" value="C:plasma membrane"/>
    <property type="evidence" value="ECO:0007669"/>
    <property type="project" value="TreeGrafter"/>
</dbReference>
<keyword evidence="5" id="KW-0378">Hydrolase</keyword>
<evidence type="ECO:0000313" key="11">
    <source>
        <dbReference type="Proteomes" id="UP000182584"/>
    </source>
</evidence>
<dbReference type="PRINTS" id="PR00786">
    <property type="entry name" value="NEPRILYSIN"/>
</dbReference>
<evidence type="ECO:0000256" key="7">
    <source>
        <dbReference type="ARBA" id="ARBA00023049"/>
    </source>
</evidence>
<evidence type="ECO:0000259" key="9">
    <source>
        <dbReference type="Pfam" id="PF05649"/>
    </source>
</evidence>
<dbReference type="InterPro" id="IPR008753">
    <property type="entry name" value="Peptidase_M13_N"/>
</dbReference>
<dbReference type="Gene3D" id="1.10.1380.10">
    <property type="entry name" value="Neutral endopeptidase , domain2"/>
    <property type="match status" value="1"/>
</dbReference>
<evidence type="ECO:0000313" key="10">
    <source>
        <dbReference type="EMBL" id="SER97923.1"/>
    </source>
</evidence>
<dbReference type="InterPro" id="IPR024079">
    <property type="entry name" value="MetalloPept_cat_dom_sf"/>
</dbReference>
<evidence type="ECO:0000259" key="8">
    <source>
        <dbReference type="Pfam" id="PF01431"/>
    </source>
</evidence>
<evidence type="ECO:0000256" key="3">
    <source>
        <dbReference type="ARBA" id="ARBA00022670"/>
    </source>
</evidence>
<accession>A0A1H9TMT1</accession>
<comment type="cofactor">
    <cofactor evidence="1">
        <name>Zn(2+)</name>
        <dbReference type="ChEBI" id="CHEBI:29105"/>
    </cofactor>
</comment>
<dbReference type="InterPro" id="IPR000718">
    <property type="entry name" value="Peptidase_M13"/>
</dbReference>
<dbReference type="AlphaFoldDB" id="A0A1H9TMT1"/>
<protein>
    <submittedName>
        <fullName evidence="10">Putative endopeptidase</fullName>
    </submittedName>
</protein>
<sequence>MSEERVRIQDDLYEAVNGEWLKTAVIPDDKPTTGGFSTLAENVEKIMMDDFKALAEGTKETDIKEMRYAISLYKKAIDKERRNAEGIAPVFSVLEKINALETVEDLNEAAADFLLEGLELPVSMEVTEDMEDATRNVFITYGPSIILPDTTYYADDNESGKKLVAVYKDMAQKILKYAPLSEEEQKTYIEDTIAYDALIAGKVKSKLEWSEYYKNNNPMDIEEVASYVAPFDIQKVLTDLYGDKAPSIVVVYDPKAVKEMNGYFSKENFKLYKHWLYVKTLLNATAYLSIELKSLGTTYRRALTGVAADPSLEKEAYQVVSALYKEPVGVYYGRTYFGEEAKKDIVAMVHKIIDTYKLRMQKNTFLADQTKEKAIRKLSTIEVKMGYPDEIKEIWSKLVFDEEDSYYEALCKISKIRTKDLLDELHKPVDRTKWVMPGHMVNACYNPSANDITFPAAILQKPFYSLDQSASENLGGIGAVIGHEISHAFDNNGAKFDENGNLNNWWLDEDFKAFEDLTKDMIEQFDAIEFHGGKVSGELTVSENIADNGGVGVTLEIMHTLEDADYKSYFKNWARIWCMKAKEEYIQLLLANDVHSPTAIRANIPPRNFTEWYEAFDVTETDQMYIAPEKRISIW</sequence>
<feature type="domain" description="Peptidase M13 C-terminal" evidence="8">
    <location>
        <begin position="442"/>
        <end position="632"/>
    </location>
</feature>
<dbReference type="OrthoDB" id="9775677at2"/>
<organism evidence="10 11">
    <name type="scientific">Butyrivibrio fibrisolvens</name>
    <dbReference type="NCBI Taxonomy" id="831"/>
    <lineage>
        <taxon>Bacteria</taxon>
        <taxon>Bacillati</taxon>
        <taxon>Bacillota</taxon>
        <taxon>Clostridia</taxon>
        <taxon>Lachnospirales</taxon>
        <taxon>Lachnospiraceae</taxon>
        <taxon>Butyrivibrio</taxon>
    </lineage>
</organism>
<keyword evidence="3" id="KW-0645">Protease</keyword>
<dbReference type="CDD" id="cd08662">
    <property type="entry name" value="M13"/>
    <property type="match status" value="1"/>
</dbReference>